<gene>
    <name evidence="3" type="ORF">POVCU1_038640</name>
    <name evidence="2" type="ORF">POVCU2_0064930</name>
</gene>
<evidence type="ECO:0000313" key="4">
    <source>
        <dbReference type="Proteomes" id="UP000078546"/>
    </source>
</evidence>
<dbReference type="EMBL" id="FLQV01000711">
    <property type="protein sequence ID" value="SBS97491.1"/>
    <property type="molecule type" value="Genomic_DNA"/>
</dbReference>
<dbReference type="EMBL" id="FLQU01001020">
    <property type="protein sequence ID" value="SBS91021.1"/>
    <property type="molecule type" value="Genomic_DNA"/>
</dbReference>
<organism evidence="3 4">
    <name type="scientific">Plasmodium ovale curtisi</name>
    <dbReference type="NCBI Taxonomy" id="864141"/>
    <lineage>
        <taxon>Eukaryota</taxon>
        <taxon>Sar</taxon>
        <taxon>Alveolata</taxon>
        <taxon>Apicomplexa</taxon>
        <taxon>Aconoidasida</taxon>
        <taxon>Haemosporida</taxon>
        <taxon>Plasmodiidae</taxon>
        <taxon>Plasmodium</taxon>
        <taxon>Plasmodium (Plasmodium)</taxon>
    </lineage>
</organism>
<evidence type="ECO:0000313" key="2">
    <source>
        <dbReference type="EMBL" id="SBS91021.1"/>
    </source>
</evidence>
<name>A0A1A8WX00_PLAOA</name>
<evidence type="ECO:0000313" key="3">
    <source>
        <dbReference type="EMBL" id="SBS97491.1"/>
    </source>
</evidence>
<dbReference type="AlphaFoldDB" id="A0A1A8WX00"/>
<accession>A0A1A8WX00</accession>
<evidence type="ECO:0000256" key="1">
    <source>
        <dbReference type="SAM" id="MobiDB-lite"/>
    </source>
</evidence>
<sequence length="77" mass="9125">MFRLPCYKFGVSPSVLRYSPVWITVEEQKKNFVKSIYRPRRTVNGAERAKELKTENNNWCSKPRSKPPNKWRGTCFS</sequence>
<reference evidence="4 5" key="2">
    <citation type="submission" date="2016-05" db="EMBL/GenBank/DDBJ databases">
        <authorList>
            <person name="Naeem Raeece"/>
        </authorList>
    </citation>
    <scope>NUCLEOTIDE SEQUENCE [LARGE SCALE GENOMIC DNA]</scope>
</reference>
<feature type="region of interest" description="Disordered" evidence="1">
    <location>
        <begin position="54"/>
        <end position="77"/>
    </location>
</feature>
<protein>
    <submittedName>
        <fullName evidence="3">Uncharacterized protein</fullName>
    </submittedName>
</protein>
<reference evidence="3" key="1">
    <citation type="submission" date="2016-05" db="EMBL/GenBank/DDBJ databases">
        <authorList>
            <person name="Lavstsen T."/>
            <person name="Jespersen J.S."/>
        </authorList>
    </citation>
    <scope>NUCLEOTIDE SEQUENCE [LARGE SCALE GENOMIC DNA]</scope>
</reference>
<evidence type="ECO:0000313" key="5">
    <source>
        <dbReference type="Proteomes" id="UP000078560"/>
    </source>
</evidence>
<dbReference type="Proteomes" id="UP000078546">
    <property type="component" value="Unassembled WGS sequence"/>
</dbReference>
<dbReference type="Proteomes" id="UP000078560">
    <property type="component" value="Unassembled WGS sequence"/>
</dbReference>
<proteinExistence type="predicted"/>